<dbReference type="RefSeq" id="WP_149113493.1">
    <property type="nucleotide sequence ID" value="NZ_CP042425.1"/>
</dbReference>
<dbReference type="GO" id="GO:0043165">
    <property type="term" value="P:Gram-negative-bacterium-type cell outer membrane assembly"/>
    <property type="evidence" value="ECO:0007669"/>
    <property type="project" value="InterPro"/>
</dbReference>
<dbReference type="KEGG" id="lrs:PX52LOC_06107"/>
<keyword evidence="3" id="KW-1185">Reference proteome</keyword>
<evidence type="ECO:0008006" key="4">
    <source>
        <dbReference type="Google" id="ProtNLM"/>
    </source>
</evidence>
<dbReference type="Proteomes" id="UP000324974">
    <property type="component" value="Chromosome"/>
</dbReference>
<evidence type="ECO:0000256" key="1">
    <source>
        <dbReference type="SAM" id="MobiDB-lite"/>
    </source>
</evidence>
<dbReference type="PROSITE" id="PS51257">
    <property type="entry name" value="PROKAR_LIPOPROTEIN"/>
    <property type="match status" value="1"/>
</dbReference>
<dbReference type="OrthoDB" id="270268at2"/>
<accession>A0A5C1ALM3</accession>
<proteinExistence type="predicted"/>
<dbReference type="AlphaFoldDB" id="A0A5C1ALM3"/>
<evidence type="ECO:0000313" key="3">
    <source>
        <dbReference type="Proteomes" id="UP000324974"/>
    </source>
</evidence>
<dbReference type="InterPro" id="IPR007485">
    <property type="entry name" value="LPS_assembly_LptE"/>
</dbReference>
<name>A0A5C1ALM3_9BACT</name>
<evidence type="ECO:0000313" key="2">
    <source>
        <dbReference type="EMBL" id="QEL19053.1"/>
    </source>
</evidence>
<sequence length="206" mass="23116">MPRLLTLSLLAVAALSGCQNDRNFKLFGYSTQPQFDEGIRTVYVPVFKNIAFETTPYRDFEVDISKALVREIETRTRMKVVSNRDEADTELLGKLVSIRKGVVNVNQQSLIREAEITTTVDIVWRDLRTGRILSNRRQRPPVDAPTPFDPSVTLPEPTPEREKAIPAQVVAVGRILPELGESNATANQAIANQLAKQIVNMMESPW</sequence>
<protein>
    <recommendedName>
        <fullName evidence="4">Penicillin-binding protein activator LpoB</fullName>
    </recommendedName>
</protein>
<gene>
    <name evidence="2" type="ORF">PX52LOC_06107</name>
</gene>
<dbReference type="GO" id="GO:0019867">
    <property type="term" value="C:outer membrane"/>
    <property type="evidence" value="ECO:0007669"/>
    <property type="project" value="InterPro"/>
</dbReference>
<dbReference type="Pfam" id="PF04390">
    <property type="entry name" value="LptE"/>
    <property type="match status" value="1"/>
</dbReference>
<reference evidence="3" key="1">
    <citation type="submission" date="2019-08" db="EMBL/GenBank/DDBJ databases">
        <title>Limnoglobus roseus gen. nov., sp. nov., a novel freshwater planctomycete with a giant genome from the family Gemmataceae.</title>
        <authorList>
            <person name="Kulichevskaya I.S."/>
            <person name="Naumoff D.G."/>
            <person name="Miroshnikov K."/>
            <person name="Ivanova A."/>
            <person name="Philippov D.A."/>
            <person name="Hakobyan A."/>
            <person name="Rijpstra I.C."/>
            <person name="Sinninghe Damste J.S."/>
            <person name="Liesack W."/>
            <person name="Dedysh S.N."/>
        </authorList>
    </citation>
    <scope>NUCLEOTIDE SEQUENCE [LARGE SCALE GENOMIC DNA]</scope>
    <source>
        <strain evidence="3">PX52</strain>
    </source>
</reference>
<dbReference type="EMBL" id="CP042425">
    <property type="protein sequence ID" value="QEL19053.1"/>
    <property type="molecule type" value="Genomic_DNA"/>
</dbReference>
<feature type="region of interest" description="Disordered" evidence="1">
    <location>
        <begin position="135"/>
        <end position="160"/>
    </location>
</feature>
<organism evidence="2 3">
    <name type="scientific">Limnoglobus roseus</name>
    <dbReference type="NCBI Taxonomy" id="2598579"/>
    <lineage>
        <taxon>Bacteria</taxon>
        <taxon>Pseudomonadati</taxon>
        <taxon>Planctomycetota</taxon>
        <taxon>Planctomycetia</taxon>
        <taxon>Gemmatales</taxon>
        <taxon>Gemmataceae</taxon>
        <taxon>Limnoglobus</taxon>
    </lineage>
</organism>